<evidence type="ECO:0000313" key="3">
    <source>
        <dbReference type="Proteomes" id="UP000009183"/>
    </source>
</evidence>
<dbReference type="EMBL" id="FN595753">
    <property type="protein sequence ID" value="CBI27353.3"/>
    <property type="molecule type" value="Genomic_DNA"/>
</dbReference>
<protein>
    <submittedName>
        <fullName evidence="2">Uncharacterized protein</fullName>
    </submittedName>
</protein>
<name>D7TA31_VITVI</name>
<organism evidence="2 3">
    <name type="scientific">Vitis vinifera</name>
    <name type="common">Grape</name>
    <dbReference type="NCBI Taxonomy" id="29760"/>
    <lineage>
        <taxon>Eukaryota</taxon>
        <taxon>Viridiplantae</taxon>
        <taxon>Streptophyta</taxon>
        <taxon>Embryophyta</taxon>
        <taxon>Tracheophyta</taxon>
        <taxon>Spermatophyta</taxon>
        <taxon>Magnoliopsida</taxon>
        <taxon>eudicotyledons</taxon>
        <taxon>Gunneridae</taxon>
        <taxon>Pentapetalae</taxon>
        <taxon>rosids</taxon>
        <taxon>Vitales</taxon>
        <taxon>Vitaceae</taxon>
        <taxon>Viteae</taxon>
        <taxon>Vitis</taxon>
    </lineage>
</organism>
<dbReference type="AlphaFoldDB" id="D7TA31"/>
<feature type="transmembrane region" description="Helical" evidence="1">
    <location>
        <begin position="34"/>
        <end position="52"/>
    </location>
</feature>
<accession>D7TA31</accession>
<keyword evidence="1" id="KW-0812">Transmembrane</keyword>
<keyword evidence="3" id="KW-1185">Reference proteome</keyword>
<keyword evidence="1" id="KW-0472">Membrane</keyword>
<dbReference type="PaxDb" id="29760-VIT_04s0079g00540.t01"/>
<evidence type="ECO:0000313" key="2">
    <source>
        <dbReference type="EMBL" id="CBI27353.3"/>
    </source>
</evidence>
<gene>
    <name evidence="2" type="ordered locus">VIT_04s0079g00540</name>
</gene>
<dbReference type="InParanoid" id="D7TA31"/>
<dbReference type="Proteomes" id="UP000009183">
    <property type="component" value="Chromosome 4"/>
</dbReference>
<evidence type="ECO:0000256" key="1">
    <source>
        <dbReference type="SAM" id="Phobius"/>
    </source>
</evidence>
<feature type="transmembrane region" description="Helical" evidence="1">
    <location>
        <begin position="7"/>
        <end position="28"/>
    </location>
</feature>
<proteinExistence type="predicted"/>
<dbReference type="HOGENOM" id="CLU_2473545_0_0_1"/>
<sequence>MCAEKHLFLNLLDFPQFIGSNISFFFSLPSDARVVTLQLVIRIILIVVFTPLSSRLNRFLMYSGRWLRRNKGERGTKRRGKEFSCVCT</sequence>
<reference evidence="3" key="1">
    <citation type="journal article" date="2007" name="Nature">
        <title>The grapevine genome sequence suggests ancestral hexaploidization in major angiosperm phyla.</title>
        <authorList>
            <consortium name="The French-Italian Public Consortium for Grapevine Genome Characterization."/>
            <person name="Jaillon O."/>
            <person name="Aury J.-M."/>
            <person name="Noel B."/>
            <person name="Policriti A."/>
            <person name="Clepet C."/>
            <person name="Casagrande A."/>
            <person name="Choisne N."/>
            <person name="Aubourg S."/>
            <person name="Vitulo N."/>
            <person name="Jubin C."/>
            <person name="Vezzi A."/>
            <person name="Legeai F."/>
            <person name="Hugueney P."/>
            <person name="Dasilva C."/>
            <person name="Horner D."/>
            <person name="Mica E."/>
            <person name="Jublot D."/>
            <person name="Poulain J."/>
            <person name="Bruyere C."/>
            <person name="Billault A."/>
            <person name="Segurens B."/>
            <person name="Gouyvenoux M."/>
            <person name="Ugarte E."/>
            <person name="Cattonaro F."/>
            <person name="Anthouard V."/>
            <person name="Vico V."/>
            <person name="Del Fabbro C."/>
            <person name="Alaux M."/>
            <person name="Di Gaspero G."/>
            <person name="Dumas V."/>
            <person name="Felice N."/>
            <person name="Paillard S."/>
            <person name="Juman I."/>
            <person name="Moroldo M."/>
            <person name="Scalabrin S."/>
            <person name="Canaguier A."/>
            <person name="Le Clainche I."/>
            <person name="Malacrida G."/>
            <person name="Durand E."/>
            <person name="Pesole G."/>
            <person name="Laucou V."/>
            <person name="Chatelet P."/>
            <person name="Merdinoglu D."/>
            <person name="Delledonne M."/>
            <person name="Pezzotti M."/>
            <person name="Lecharny A."/>
            <person name="Scarpelli C."/>
            <person name="Artiguenave F."/>
            <person name="Pe M.E."/>
            <person name="Valle G."/>
            <person name="Morgante M."/>
            <person name="Caboche M."/>
            <person name="Adam-Blondon A.-F."/>
            <person name="Weissenbach J."/>
            <person name="Quetier F."/>
            <person name="Wincker P."/>
        </authorList>
    </citation>
    <scope>NUCLEOTIDE SEQUENCE [LARGE SCALE GENOMIC DNA]</scope>
    <source>
        <strain evidence="3">cv. Pinot noir / PN40024</strain>
    </source>
</reference>
<keyword evidence="1" id="KW-1133">Transmembrane helix</keyword>